<dbReference type="SUPFAM" id="SSF54909">
    <property type="entry name" value="Dimeric alpha+beta barrel"/>
    <property type="match status" value="1"/>
</dbReference>
<dbReference type="Pfam" id="PF03992">
    <property type="entry name" value="ABM"/>
    <property type="match status" value="1"/>
</dbReference>
<dbReference type="GO" id="GO:0004497">
    <property type="term" value="F:monooxygenase activity"/>
    <property type="evidence" value="ECO:0007669"/>
    <property type="project" value="UniProtKB-KW"/>
</dbReference>
<dbReference type="AlphaFoldDB" id="A0A6I6JIW4"/>
<dbReference type="EMBL" id="CP046401">
    <property type="protein sequence ID" value="QGY42805.1"/>
    <property type="molecule type" value="Genomic_DNA"/>
</dbReference>
<evidence type="ECO:0000259" key="1">
    <source>
        <dbReference type="Pfam" id="PF03992"/>
    </source>
</evidence>
<keyword evidence="2" id="KW-0560">Oxidoreductase</keyword>
<dbReference type="RefSeq" id="WP_158863306.1">
    <property type="nucleotide sequence ID" value="NZ_CP046401.1"/>
</dbReference>
<name>A0A6I6JIW4_9BACT</name>
<keyword evidence="2" id="KW-0503">Monooxygenase</keyword>
<dbReference type="InterPro" id="IPR011008">
    <property type="entry name" value="Dimeric_a/b-barrel"/>
</dbReference>
<dbReference type="Proteomes" id="UP000428260">
    <property type="component" value="Chromosome"/>
</dbReference>
<keyword evidence="3" id="KW-1185">Reference proteome</keyword>
<reference evidence="2 3" key="1">
    <citation type="submission" date="2019-11" db="EMBL/GenBank/DDBJ databases">
        <authorList>
            <person name="Zheng R.K."/>
            <person name="Sun C.M."/>
        </authorList>
    </citation>
    <scope>NUCLEOTIDE SEQUENCE [LARGE SCALE GENOMIC DNA]</scope>
    <source>
        <strain evidence="2 3">WC007</strain>
    </source>
</reference>
<sequence length="102" mass="11721">MEKYFLHGKLTAKNGQSEQLVKILLKASENMKATKGCRLYVISMCNDEKENIWITEIWDSKYDHDNSLKNKKNKELIMQAIPLLESSPEKGQELKFLGGFGI</sequence>
<dbReference type="KEGG" id="mcos:GM418_03800"/>
<dbReference type="Gene3D" id="3.30.70.100">
    <property type="match status" value="1"/>
</dbReference>
<dbReference type="InterPro" id="IPR007138">
    <property type="entry name" value="ABM_dom"/>
</dbReference>
<organism evidence="2 3">
    <name type="scientific">Maribellus comscasis</name>
    <dbReference type="NCBI Taxonomy" id="2681766"/>
    <lineage>
        <taxon>Bacteria</taxon>
        <taxon>Pseudomonadati</taxon>
        <taxon>Bacteroidota</taxon>
        <taxon>Bacteroidia</taxon>
        <taxon>Marinilabiliales</taxon>
        <taxon>Prolixibacteraceae</taxon>
        <taxon>Maribellus</taxon>
    </lineage>
</organism>
<proteinExistence type="predicted"/>
<evidence type="ECO:0000313" key="3">
    <source>
        <dbReference type="Proteomes" id="UP000428260"/>
    </source>
</evidence>
<evidence type="ECO:0000313" key="2">
    <source>
        <dbReference type="EMBL" id="QGY42805.1"/>
    </source>
</evidence>
<gene>
    <name evidence="2" type="ORF">GM418_03800</name>
</gene>
<protein>
    <submittedName>
        <fullName evidence="2">Antibiotic biosynthesis monooxygenase</fullName>
    </submittedName>
</protein>
<feature type="domain" description="ABM" evidence="1">
    <location>
        <begin position="5"/>
        <end position="71"/>
    </location>
</feature>
<accession>A0A6I6JIW4</accession>